<evidence type="ECO:0000313" key="2">
    <source>
        <dbReference type="WBParaSite" id="Pan_g21964.t1"/>
    </source>
</evidence>
<keyword evidence="1" id="KW-1185">Reference proteome</keyword>
<reference evidence="2" key="2">
    <citation type="submission" date="2020-10" db="UniProtKB">
        <authorList>
            <consortium name="WormBaseParasite"/>
        </authorList>
    </citation>
    <scope>IDENTIFICATION</scope>
</reference>
<evidence type="ECO:0000313" key="1">
    <source>
        <dbReference type="Proteomes" id="UP000492821"/>
    </source>
</evidence>
<sequence>MPFPLMKLPYGLRDRLRQLSTPLETYETEIIAPTFYTPKQHVKTTTISRETVSISGDHNSDPQCTTNLHPSPLPTTPGHLYLVDTDCIVQFTNFTADFKLPAVLDYFFLKCMSINFSECVITPSLIQHIGYMVRRTTKHRVAFDFCQFPPETTLDMICDVFRQPCCVHLNGFKAGSDWLPTFMKYNGTDMCHLEFEADALAVFDVNPDDLVTFMNKQRSSFRIKITLTDENLPGDKIMEKLYQLFGTRFDLRLGCEHTSGRFVRINFLTHSWKFEVCEKPIEARETGWIKPNLA</sequence>
<dbReference type="AlphaFoldDB" id="A0A7E4VKA8"/>
<accession>A0A7E4VKA8</accession>
<dbReference type="Proteomes" id="UP000492821">
    <property type="component" value="Unassembled WGS sequence"/>
</dbReference>
<organism evidence="1 2">
    <name type="scientific">Panagrellus redivivus</name>
    <name type="common">Microworm</name>
    <dbReference type="NCBI Taxonomy" id="6233"/>
    <lineage>
        <taxon>Eukaryota</taxon>
        <taxon>Metazoa</taxon>
        <taxon>Ecdysozoa</taxon>
        <taxon>Nematoda</taxon>
        <taxon>Chromadorea</taxon>
        <taxon>Rhabditida</taxon>
        <taxon>Tylenchina</taxon>
        <taxon>Panagrolaimomorpha</taxon>
        <taxon>Panagrolaimoidea</taxon>
        <taxon>Panagrolaimidae</taxon>
        <taxon>Panagrellus</taxon>
    </lineage>
</organism>
<name>A0A7E4VKA8_PANRE</name>
<reference evidence="1" key="1">
    <citation type="journal article" date="2013" name="Genetics">
        <title>The draft genome and transcriptome of Panagrellus redivivus are shaped by the harsh demands of a free-living lifestyle.</title>
        <authorList>
            <person name="Srinivasan J."/>
            <person name="Dillman A.R."/>
            <person name="Macchietto M.G."/>
            <person name="Heikkinen L."/>
            <person name="Lakso M."/>
            <person name="Fracchia K.M."/>
            <person name="Antoshechkin I."/>
            <person name="Mortazavi A."/>
            <person name="Wong G."/>
            <person name="Sternberg P.W."/>
        </authorList>
    </citation>
    <scope>NUCLEOTIDE SEQUENCE [LARGE SCALE GENOMIC DNA]</scope>
    <source>
        <strain evidence="1">MT8872</strain>
    </source>
</reference>
<dbReference type="WBParaSite" id="Pan_g21964.t1">
    <property type="protein sequence ID" value="Pan_g21964.t1"/>
    <property type="gene ID" value="Pan_g21964"/>
</dbReference>
<protein>
    <submittedName>
        <fullName evidence="2">F-box domain-containing protein</fullName>
    </submittedName>
</protein>
<proteinExistence type="predicted"/>